<reference evidence="2" key="1">
    <citation type="submission" date="2020-05" db="EMBL/GenBank/DDBJ databases">
        <title>Evolutionary and genomic comparisons of hybrid uninucleate and nonhybrid Rhizoctonia fungi.</title>
        <authorList>
            <person name="Li C."/>
            <person name="Chen X."/>
        </authorList>
    </citation>
    <scope>NUCLEOTIDE SEQUENCE</scope>
    <source>
        <strain evidence="2">AG-1 IA</strain>
    </source>
</reference>
<dbReference type="RefSeq" id="XP_043176879.1">
    <property type="nucleotide sequence ID" value="XM_043324460.1"/>
</dbReference>
<feature type="compositionally biased region" description="Polar residues" evidence="1">
    <location>
        <begin position="74"/>
        <end position="85"/>
    </location>
</feature>
<dbReference type="KEGG" id="rsx:RhiXN_04643"/>
<dbReference type="Proteomes" id="UP000650533">
    <property type="component" value="Chromosome 2"/>
</dbReference>
<name>A0A8H8NPY6_9AGAM</name>
<evidence type="ECO:0000313" key="3">
    <source>
        <dbReference type="Proteomes" id="UP000650533"/>
    </source>
</evidence>
<feature type="compositionally biased region" description="Acidic residues" evidence="1">
    <location>
        <begin position="13"/>
        <end position="42"/>
    </location>
</feature>
<protein>
    <submittedName>
        <fullName evidence="2">Uncharacterized protein</fullName>
    </submittedName>
</protein>
<proteinExistence type="predicted"/>
<dbReference type="EMBL" id="CP059659">
    <property type="protein sequence ID" value="QRW16642.1"/>
    <property type="molecule type" value="Genomic_DNA"/>
</dbReference>
<sequence length="179" mass="19636">MAQADDDKWEAQEAYEDLCDEAYLDETEYDTEGEESVSEEEQDFHKPLQSLAVSTSSAKPSSGSQEEQHGLEGTTGSKESDSSVFSGYVQPKLPTRKSLNKKLKMASSHTAIAKNGEEITLKQLMSRPPGIAFFGSKATIIKGWLQTSNGPKKRITFDSGSEITLINESILKTLDPSPR</sequence>
<dbReference type="GeneID" id="67026923"/>
<organism evidence="2 3">
    <name type="scientific">Rhizoctonia solani</name>
    <dbReference type="NCBI Taxonomy" id="456999"/>
    <lineage>
        <taxon>Eukaryota</taxon>
        <taxon>Fungi</taxon>
        <taxon>Dikarya</taxon>
        <taxon>Basidiomycota</taxon>
        <taxon>Agaricomycotina</taxon>
        <taxon>Agaricomycetes</taxon>
        <taxon>Cantharellales</taxon>
        <taxon>Ceratobasidiaceae</taxon>
        <taxon>Rhizoctonia</taxon>
    </lineage>
</organism>
<gene>
    <name evidence="2" type="ORF">RhiXN_04643</name>
</gene>
<evidence type="ECO:0000256" key="1">
    <source>
        <dbReference type="SAM" id="MobiDB-lite"/>
    </source>
</evidence>
<feature type="compositionally biased region" description="Polar residues" evidence="1">
    <location>
        <begin position="51"/>
        <end position="65"/>
    </location>
</feature>
<accession>A0A8H8NPY6</accession>
<feature type="region of interest" description="Disordered" evidence="1">
    <location>
        <begin position="1"/>
        <end position="101"/>
    </location>
</feature>
<feature type="compositionally biased region" description="Basic and acidic residues" evidence="1">
    <location>
        <begin position="1"/>
        <end position="11"/>
    </location>
</feature>
<evidence type="ECO:0000313" key="2">
    <source>
        <dbReference type="EMBL" id="QRW16642.1"/>
    </source>
</evidence>
<dbReference type="AlphaFoldDB" id="A0A8H8NPY6"/>